<dbReference type="InterPro" id="IPR025480">
    <property type="entry name" value="DUF4330"/>
</dbReference>
<dbReference type="STRING" id="1123281.SAMN02745180_02075"/>
<keyword evidence="1" id="KW-1133">Transmembrane helix</keyword>
<gene>
    <name evidence="2" type="ORF">SAMN02745180_02075</name>
</gene>
<sequence length="161" mass="17717">MKIINEKGKLFGLINVIDLIVLVILALLISGGVKRVRNAKPEMVSEPKKTLVTVEVSEVRKPTIDGLVVGDPLYHYDKGTYFGEIVDVKVDSYKEPVEGDGKWILADVPEKYVATLTVEADGIETNDAIIVGGEQTRIGHQFRLKNKRVAVFGTILGVEIE</sequence>
<dbReference type="RefSeq" id="WP_072744726.1">
    <property type="nucleotide sequence ID" value="NZ_FQXR01000010.1"/>
</dbReference>
<feature type="transmembrane region" description="Helical" evidence="1">
    <location>
        <begin position="12"/>
        <end position="33"/>
    </location>
</feature>
<keyword evidence="1" id="KW-0472">Membrane</keyword>
<evidence type="ECO:0000256" key="1">
    <source>
        <dbReference type="SAM" id="Phobius"/>
    </source>
</evidence>
<dbReference type="Proteomes" id="UP000184389">
    <property type="component" value="Unassembled WGS sequence"/>
</dbReference>
<evidence type="ECO:0008006" key="4">
    <source>
        <dbReference type="Google" id="ProtNLM"/>
    </source>
</evidence>
<keyword evidence="1" id="KW-0812">Transmembrane</keyword>
<evidence type="ECO:0000313" key="2">
    <source>
        <dbReference type="EMBL" id="SHI09110.1"/>
    </source>
</evidence>
<dbReference type="AlphaFoldDB" id="A0A1M5YAK1"/>
<dbReference type="Pfam" id="PF14221">
    <property type="entry name" value="DUF4330"/>
    <property type="match status" value="1"/>
</dbReference>
<organism evidence="2 3">
    <name type="scientific">Sporanaerobacter acetigenes DSM 13106</name>
    <dbReference type="NCBI Taxonomy" id="1123281"/>
    <lineage>
        <taxon>Bacteria</taxon>
        <taxon>Bacillati</taxon>
        <taxon>Bacillota</taxon>
        <taxon>Tissierellia</taxon>
        <taxon>Tissierellales</taxon>
        <taxon>Sporanaerobacteraceae</taxon>
        <taxon>Sporanaerobacter</taxon>
    </lineage>
</organism>
<dbReference type="EMBL" id="FQXR01000010">
    <property type="protein sequence ID" value="SHI09110.1"/>
    <property type="molecule type" value="Genomic_DNA"/>
</dbReference>
<proteinExistence type="predicted"/>
<evidence type="ECO:0000313" key="3">
    <source>
        <dbReference type="Proteomes" id="UP000184389"/>
    </source>
</evidence>
<dbReference type="OrthoDB" id="1723529at2"/>
<keyword evidence="3" id="KW-1185">Reference proteome</keyword>
<protein>
    <recommendedName>
        <fullName evidence="4">DUF4330 domain-containing protein</fullName>
    </recommendedName>
</protein>
<reference evidence="2 3" key="1">
    <citation type="submission" date="2016-11" db="EMBL/GenBank/DDBJ databases">
        <authorList>
            <person name="Jaros S."/>
            <person name="Januszkiewicz K."/>
            <person name="Wedrychowicz H."/>
        </authorList>
    </citation>
    <scope>NUCLEOTIDE SEQUENCE [LARGE SCALE GENOMIC DNA]</scope>
    <source>
        <strain evidence="2 3">DSM 13106</strain>
    </source>
</reference>
<name>A0A1M5YAK1_9FIRM</name>
<accession>A0A1M5YAK1</accession>